<feature type="domain" description="RRM" evidence="3">
    <location>
        <begin position="1"/>
        <end position="64"/>
    </location>
</feature>
<dbReference type="SMART" id="SM00360">
    <property type="entry name" value="RRM"/>
    <property type="match status" value="1"/>
</dbReference>
<evidence type="ECO:0000256" key="1">
    <source>
        <dbReference type="ARBA" id="ARBA00022884"/>
    </source>
</evidence>
<keyword evidence="1 2" id="KW-0694">RNA-binding</keyword>
<dbReference type="EMBL" id="CM007896">
    <property type="protein sequence ID" value="OTG20469.1"/>
    <property type="molecule type" value="Genomic_DNA"/>
</dbReference>
<dbReference type="InterPro" id="IPR035979">
    <property type="entry name" value="RBD_domain_sf"/>
</dbReference>
<reference evidence="4" key="3">
    <citation type="submission" date="2020-06" db="EMBL/GenBank/DDBJ databases">
        <title>Helianthus annuus Genome sequencing and assembly Release 2.</title>
        <authorList>
            <person name="Gouzy J."/>
            <person name="Langlade N."/>
            <person name="Munos S."/>
        </authorList>
    </citation>
    <scope>NUCLEOTIDE SEQUENCE</scope>
    <source>
        <tissue evidence="4">Leaves</tissue>
    </source>
</reference>
<organism evidence="5 6">
    <name type="scientific">Helianthus annuus</name>
    <name type="common">Common sunflower</name>
    <dbReference type="NCBI Taxonomy" id="4232"/>
    <lineage>
        <taxon>Eukaryota</taxon>
        <taxon>Viridiplantae</taxon>
        <taxon>Streptophyta</taxon>
        <taxon>Embryophyta</taxon>
        <taxon>Tracheophyta</taxon>
        <taxon>Spermatophyta</taxon>
        <taxon>Magnoliopsida</taxon>
        <taxon>eudicotyledons</taxon>
        <taxon>Gunneridae</taxon>
        <taxon>Pentapetalae</taxon>
        <taxon>asterids</taxon>
        <taxon>campanulids</taxon>
        <taxon>Asterales</taxon>
        <taxon>Asteraceae</taxon>
        <taxon>Asteroideae</taxon>
        <taxon>Heliantheae alliance</taxon>
        <taxon>Heliantheae</taxon>
        <taxon>Helianthus</taxon>
    </lineage>
</organism>
<gene>
    <name evidence="5" type="ORF">HannXRQ_Chr07g0193481</name>
    <name evidence="4" type="ORF">HanXRQr2_Chr15g0704501</name>
</gene>
<dbReference type="SUPFAM" id="SSF54928">
    <property type="entry name" value="RNA-binding domain, RBD"/>
    <property type="match status" value="1"/>
</dbReference>
<evidence type="ECO:0000259" key="3">
    <source>
        <dbReference type="PROSITE" id="PS50102"/>
    </source>
</evidence>
<dbReference type="STRING" id="4232.A0A251UBK7"/>
<sequence length="71" mass="8290">MSTSKEDLEKEFSKFGKIEDFKFIRDKNTTYIDYARLEDASKALKTVNGKYKGGSVLRVDYLRSHSKRVSY</sequence>
<dbReference type="Proteomes" id="UP000215914">
    <property type="component" value="Chromosome 7"/>
</dbReference>
<accession>A0A251UBK7</accession>
<dbReference type="InterPro" id="IPR000504">
    <property type="entry name" value="RRM_dom"/>
</dbReference>
<evidence type="ECO:0000313" key="4">
    <source>
        <dbReference type="EMBL" id="KAF5765503.1"/>
    </source>
</evidence>
<dbReference type="InterPro" id="IPR012677">
    <property type="entry name" value="Nucleotide-bd_a/b_plait_sf"/>
</dbReference>
<name>A0A251UBK7_HELAN</name>
<dbReference type="AlphaFoldDB" id="A0A251UBK7"/>
<dbReference type="CDD" id="cd00590">
    <property type="entry name" value="RRM_SF"/>
    <property type="match status" value="1"/>
</dbReference>
<evidence type="ECO:0000256" key="2">
    <source>
        <dbReference type="PROSITE-ProRule" id="PRU00176"/>
    </source>
</evidence>
<dbReference type="Gene3D" id="3.30.70.330">
    <property type="match status" value="1"/>
</dbReference>
<dbReference type="Pfam" id="PF00076">
    <property type="entry name" value="RRM_1"/>
    <property type="match status" value="1"/>
</dbReference>
<keyword evidence="6" id="KW-1185">Reference proteome</keyword>
<dbReference type="Gramene" id="mRNA:HanXRQr2_Chr15g0704501">
    <property type="protein sequence ID" value="CDS:HanXRQr2_Chr15g0704501.1"/>
    <property type="gene ID" value="HanXRQr2_Chr15g0704501"/>
</dbReference>
<protein>
    <submittedName>
        <fullName evidence="5">Putative nucleotide-binding alpha-beta plait domain-containing protein</fullName>
    </submittedName>
    <submittedName>
        <fullName evidence="4">RNA recognition motif domain, nucleotide-binding alpha-beta plait domain superfamily</fullName>
    </submittedName>
</protein>
<dbReference type="PROSITE" id="PS50102">
    <property type="entry name" value="RRM"/>
    <property type="match status" value="1"/>
</dbReference>
<evidence type="ECO:0000313" key="6">
    <source>
        <dbReference type="Proteomes" id="UP000215914"/>
    </source>
</evidence>
<reference evidence="5" key="2">
    <citation type="submission" date="2017-02" db="EMBL/GenBank/DDBJ databases">
        <title>Sunflower complete genome.</title>
        <authorList>
            <person name="Langlade N."/>
            <person name="Munos S."/>
        </authorList>
    </citation>
    <scope>NUCLEOTIDE SEQUENCE [LARGE SCALE GENOMIC DNA]</scope>
    <source>
        <tissue evidence="5">Leaves</tissue>
    </source>
</reference>
<reference evidence="4 6" key="1">
    <citation type="journal article" date="2017" name="Nature">
        <title>The sunflower genome provides insights into oil metabolism, flowering and Asterid evolution.</title>
        <authorList>
            <person name="Badouin H."/>
            <person name="Gouzy J."/>
            <person name="Grassa C.J."/>
            <person name="Murat F."/>
            <person name="Staton S.E."/>
            <person name="Cottret L."/>
            <person name="Lelandais-Briere C."/>
            <person name="Owens G.L."/>
            <person name="Carrere S."/>
            <person name="Mayjonade B."/>
            <person name="Legrand L."/>
            <person name="Gill N."/>
            <person name="Kane N.C."/>
            <person name="Bowers J.E."/>
            <person name="Hubner S."/>
            <person name="Bellec A."/>
            <person name="Berard A."/>
            <person name="Berges H."/>
            <person name="Blanchet N."/>
            <person name="Boniface M.C."/>
            <person name="Brunel D."/>
            <person name="Catrice O."/>
            <person name="Chaidir N."/>
            <person name="Claudel C."/>
            <person name="Donnadieu C."/>
            <person name="Faraut T."/>
            <person name="Fievet G."/>
            <person name="Helmstetter N."/>
            <person name="King M."/>
            <person name="Knapp S.J."/>
            <person name="Lai Z."/>
            <person name="Le Paslier M.C."/>
            <person name="Lippi Y."/>
            <person name="Lorenzon L."/>
            <person name="Mandel J.R."/>
            <person name="Marage G."/>
            <person name="Marchand G."/>
            <person name="Marquand E."/>
            <person name="Bret-Mestries E."/>
            <person name="Morien E."/>
            <person name="Nambeesan S."/>
            <person name="Nguyen T."/>
            <person name="Pegot-Espagnet P."/>
            <person name="Pouilly N."/>
            <person name="Raftis F."/>
            <person name="Sallet E."/>
            <person name="Schiex T."/>
            <person name="Thomas J."/>
            <person name="Vandecasteele C."/>
            <person name="Vares D."/>
            <person name="Vear F."/>
            <person name="Vautrin S."/>
            <person name="Crespi M."/>
            <person name="Mangin B."/>
            <person name="Burke J.M."/>
            <person name="Salse J."/>
            <person name="Munos S."/>
            <person name="Vincourt P."/>
            <person name="Rieseberg L.H."/>
            <person name="Langlade N.B."/>
        </authorList>
    </citation>
    <scope>NUCLEOTIDE SEQUENCE [LARGE SCALE GENOMIC DNA]</scope>
    <source>
        <strain evidence="6">cv. SF193</strain>
        <tissue evidence="4">Leaves</tissue>
    </source>
</reference>
<proteinExistence type="predicted"/>
<dbReference type="PANTHER" id="PTHR23189">
    <property type="entry name" value="RNA RECOGNITION MOTIF-CONTAINING"/>
    <property type="match status" value="1"/>
</dbReference>
<dbReference type="EMBL" id="MNCJ02000330">
    <property type="protein sequence ID" value="KAF5765503.1"/>
    <property type="molecule type" value="Genomic_DNA"/>
</dbReference>
<dbReference type="GO" id="GO:0003723">
    <property type="term" value="F:RNA binding"/>
    <property type="evidence" value="ECO:0007669"/>
    <property type="project" value="UniProtKB-UniRule"/>
</dbReference>
<dbReference type="InParanoid" id="A0A251UBK7"/>
<evidence type="ECO:0000313" key="5">
    <source>
        <dbReference type="EMBL" id="OTG20469.1"/>
    </source>
</evidence>